<dbReference type="Gene3D" id="3.40.630.30">
    <property type="match status" value="1"/>
</dbReference>
<comment type="caution">
    <text evidence="2">The sequence shown here is derived from an EMBL/GenBank/DDBJ whole genome shotgun (WGS) entry which is preliminary data.</text>
</comment>
<sequence length="164" mass="18139">MVASVPAMAVTALRAMIDTDLDPLFAMMRDPESMRMAAFVGRDPDNRELFEAHLSRLRANPEVTYRVITQDGAVAGMISSWVTDGETEITYWVDRAFWGQGIASAALTLFLQVVRSRPIHARAAADNRGSLRVLEKAGFKQVNTEISYAEGRHAEIEEAVLILS</sequence>
<dbReference type="PANTHER" id="PTHR43328:SF1">
    <property type="entry name" value="N-ACETYLTRANSFERASE DOMAIN-CONTAINING PROTEIN"/>
    <property type="match status" value="1"/>
</dbReference>
<dbReference type="AlphaFoldDB" id="A0A919MD07"/>
<dbReference type="CDD" id="cd04301">
    <property type="entry name" value="NAT_SF"/>
    <property type="match status" value="1"/>
</dbReference>
<dbReference type="PROSITE" id="PS51186">
    <property type="entry name" value="GNAT"/>
    <property type="match status" value="1"/>
</dbReference>
<reference evidence="2" key="1">
    <citation type="submission" date="2021-01" db="EMBL/GenBank/DDBJ databases">
        <title>Whole genome shotgun sequence of Actinoplanes ferrugineus NBRC 15555.</title>
        <authorList>
            <person name="Komaki H."/>
            <person name="Tamura T."/>
        </authorList>
    </citation>
    <scope>NUCLEOTIDE SEQUENCE</scope>
    <source>
        <strain evidence="2">NBRC 15555</strain>
    </source>
</reference>
<dbReference type="Pfam" id="PF13302">
    <property type="entry name" value="Acetyltransf_3"/>
    <property type="match status" value="1"/>
</dbReference>
<gene>
    <name evidence="2" type="ORF">Afe05nite_19090</name>
</gene>
<dbReference type="PANTHER" id="PTHR43328">
    <property type="entry name" value="ACETYLTRANSFERASE-RELATED"/>
    <property type="match status" value="1"/>
</dbReference>
<dbReference type="SUPFAM" id="SSF55729">
    <property type="entry name" value="Acyl-CoA N-acyltransferases (Nat)"/>
    <property type="match status" value="1"/>
</dbReference>
<dbReference type="EMBL" id="BOMM01000014">
    <property type="protein sequence ID" value="GIE10069.1"/>
    <property type="molecule type" value="Genomic_DNA"/>
</dbReference>
<proteinExistence type="predicted"/>
<name>A0A919MD07_9ACTN</name>
<evidence type="ECO:0000313" key="3">
    <source>
        <dbReference type="Proteomes" id="UP000598174"/>
    </source>
</evidence>
<dbReference type="InterPro" id="IPR016181">
    <property type="entry name" value="Acyl_CoA_acyltransferase"/>
</dbReference>
<feature type="domain" description="N-acetyltransferase" evidence="1">
    <location>
        <begin position="11"/>
        <end position="163"/>
    </location>
</feature>
<dbReference type="InterPro" id="IPR000182">
    <property type="entry name" value="GNAT_dom"/>
</dbReference>
<dbReference type="GO" id="GO:0016747">
    <property type="term" value="F:acyltransferase activity, transferring groups other than amino-acyl groups"/>
    <property type="evidence" value="ECO:0007669"/>
    <property type="project" value="InterPro"/>
</dbReference>
<dbReference type="Proteomes" id="UP000598174">
    <property type="component" value="Unassembled WGS sequence"/>
</dbReference>
<accession>A0A919MD07</accession>
<protein>
    <submittedName>
        <fullName evidence="2">N-acetyltransferase</fullName>
    </submittedName>
</protein>
<keyword evidence="3" id="KW-1185">Reference proteome</keyword>
<evidence type="ECO:0000313" key="2">
    <source>
        <dbReference type="EMBL" id="GIE10069.1"/>
    </source>
</evidence>
<evidence type="ECO:0000259" key="1">
    <source>
        <dbReference type="PROSITE" id="PS51186"/>
    </source>
</evidence>
<organism evidence="2 3">
    <name type="scientific">Paractinoplanes ferrugineus</name>
    <dbReference type="NCBI Taxonomy" id="113564"/>
    <lineage>
        <taxon>Bacteria</taxon>
        <taxon>Bacillati</taxon>
        <taxon>Actinomycetota</taxon>
        <taxon>Actinomycetes</taxon>
        <taxon>Micromonosporales</taxon>
        <taxon>Micromonosporaceae</taxon>
        <taxon>Paractinoplanes</taxon>
    </lineage>
</organism>